<name>A0ABT1T8B4_9SPHI</name>
<gene>
    <name evidence="2" type="ORF">NPE20_22850</name>
</gene>
<accession>A0ABT1T8B4</accession>
<dbReference type="Proteomes" id="UP001204376">
    <property type="component" value="Unassembled WGS sequence"/>
</dbReference>
<sequence length="169" mass="19479">MKTKINIFFTLLLLTTLSCKGQAQKKADIPAEKFSIIETRLSDGRPAIGSFNIAYKNYSHKPKYLWCLKINMALELKNVSKNGLPIKAESDIANRYEDSLINVIKKIATVHYIGHLYNDSFLDIFIYLDDPEKVNRFLQAEVNKKTVTRQFAYEIKQDPTWSTVVPFLK</sequence>
<organism evidence="2 3">
    <name type="scientific">Mucilaginibacter aquariorum</name>
    <dbReference type="NCBI Taxonomy" id="2967225"/>
    <lineage>
        <taxon>Bacteria</taxon>
        <taxon>Pseudomonadati</taxon>
        <taxon>Bacteroidota</taxon>
        <taxon>Sphingobacteriia</taxon>
        <taxon>Sphingobacteriales</taxon>
        <taxon>Sphingobacteriaceae</taxon>
        <taxon>Mucilaginibacter</taxon>
    </lineage>
</organism>
<proteinExistence type="predicted"/>
<evidence type="ECO:0000313" key="3">
    <source>
        <dbReference type="Proteomes" id="UP001204376"/>
    </source>
</evidence>
<reference evidence="2 3" key="1">
    <citation type="submission" date="2022-07" db="EMBL/GenBank/DDBJ databases">
        <title>Mucilaginibacter sp. JC4.</title>
        <authorList>
            <person name="Le V."/>
            <person name="Ko S.-R."/>
            <person name="Ahn C.-Y."/>
            <person name="Oh H.-M."/>
        </authorList>
    </citation>
    <scope>NUCLEOTIDE SEQUENCE [LARGE SCALE GENOMIC DNA]</scope>
    <source>
        <strain evidence="2 3">JC4</strain>
    </source>
</reference>
<feature type="domain" description="DUF695" evidence="1">
    <location>
        <begin position="43"/>
        <end position="168"/>
    </location>
</feature>
<evidence type="ECO:0000313" key="2">
    <source>
        <dbReference type="EMBL" id="MCQ6960837.1"/>
    </source>
</evidence>
<evidence type="ECO:0000259" key="1">
    <source>
        <dbReference type="Pfam" id="PF05117"/>
    </source>
</evidence>
<dbReference type="InterPro" id="IPR016097">
    <property type="entry name" value="DUF695"/>
</dbReference>
<keyword evidence="3" id="KW-1185">Reference proteome</keyword>
<comment type="caution">
    <text evidence="2">The sequence shown here is derived from an EMBL/GenBank/DDBJ whole genome shotgun (WGS) entry which is preliminary data.</text>
</comment>
<dbReference type="EMBL" id="JANHOH010000010">
    <property type="protein sequence ID" value="MCQ6960837.1"/>
    <property type="molecule type" value="Genomic_DNA"/>
</dbReference>
<dbReference type="RefSeq" id="WP_256541008.1">
    <property type="nucleotide sequence ID" value="NZ_JANHOH010000010.1"/>
</dbReference>
<protein>
    <submittedName>
        <fullName evidence="2">DUF695 domain-containing protein</fullName>
    </submittedName>
</protein>
<dbReference type="PROSITE" id="PS51257">
    <property type="entry name" value="PROKAR_LIPOPROTEIN"/>
    <property type="match status" value="1"/>
</dbReference>
<dbReference type="Pfam" id="PF05117">
    <property type="entry name" value="DUF695"/>
    <property type="match status" value="1"/>
</dbReference>